<evidence type="ECO:0000259" key="8">
    <source>
        <dbReference type="PROSITE" id="PS50928"/>
    </source>
</evidence>
<comment type="subcellular location">
    <subcellularLocation>
        <location evidence="1 7">Cell membrane</location>
        <topology evidence="1 7">Multi-pass membrane protein</topology>
    </subcellularLocation>
</comment>
<feature type="transmembrane region" description="Helical" evidence="7">
    <location>
        <begin position="169"/>
        <end position="193"/>
    </location>
</feature>
<evidence type="ECO:0000256" key="6">
    <source>
        <dbReference type="ARBA" id="ARBA00023136"/>
    </source>
</evidence>
<organism evidence="9 10">
    <name type="scientific">Kribbella aluminosa</name>
    <dbReference type="NCBI Taxonomy" id="416017"/>
    <lineage>
        <taxon>Bacteria</taxon>
        <taxon>Bacillati</taxon>
        <taxon>Actinomycetota</taxon>
        <taxon>Actinomycetes</taxon>
        <taxon>Propionibacteriales</taxon>
        <taxon>Kribbellaceae</taxon>
        <taxon>Kribbella</taxon>
    </lineage>
</organism>
<comment type="similarity">
    <text evidence="7">Belongs to the binding-protein-dependent transport system permease family.</text>
</comment>
<feature type="transmembrane region" description="Helical" evidence="7">
    <location>
        <begin position="91"/>
        <end position="112"/>
    </location>
</feature>
<gene>
    <name evidence="9" type="ORF">JOF29_007216</name>
</gene>
<keyword evidence="10" id="KW-1185">Reference proteome</keyword>
<evidence type="ECO:0000313" key="10">
    <source>
        <dbReference type="Proteomes" id="UP000755585"/>
    </source>
</evidence>
<feature type="transmembrane region" description="Helical" evidence="7">
    <location>
        <begin position="124"/>
        <end position="148"/>
    </location>
</feature>
<keyword evidence="9" id="KW-0762">Sugar transport</keyword>
<keyword evidence="5 7" id="KW-1133">Transmembrane helix</keyword>
<evidence type="ECO:0000256" key="2">
    <source>
        <dbReference type="ARBA" id="ARBA00022448"/>
    </source>
</evidence>
<feature type="transmembrane region" description="Helical" evidence="7">
    <location>
        <begin position="55"/>
        <end position="79"/>
    </location>
</feature>
<keyword evidence="6 7" id="KW-0472">Membrane</keyword>
<dbReference type="CDD" id="cd06261">
    <property type="entry name" value="TM_PBP2"/>
    <property type="match status" value="1"/>
</dbReference>
<dbReference type="InterPro" id="IPR035906">
    <property type="entry name" value="MetI-like_sf"/>
</dbReference>
<evidence type="ECO:0000313" key="9">
    <source>
        <dbReference type="EMBL" id="MBP2356106.1"/>
    </source>
</evidence>
<evidence type="ECO:0000256" key="3">
    <source>
        <dbReference type="ARBA" id="ARBA00022475"/>
    </source>
</evidence>
<dbReference type="Pfam" id="PF00528">
    <property type="entry name" value="BPD_transp_1"/>
    <property type="match status" value="1"/>
</dbReference>
<dbReference type="Gene3D" id="1.10.3720.10">
    <property type="entry name" value="MetI-like"/>
    <property type="match status" value="1"/>
</dbReference>
<protein>
    <submittedName>
        <fullName evidence="9">Multiple sugar transport system permease protein/N-acetylglucosamine transport system permease protein</fullName>
    </submittedName>
</protein>
<dbReference type="Proteomes" id="UP000755585">
    <property type="component" value="Unassembled WGS sequence"/>
</dbReference>
<dbReference type="EMBL" id="JAGINT010000002">
    <property type="protein sequence ID" value="MBP2356106.1"/>
    <property type="molecule type" value="Genomic_DNA"/>
</dbReference>
<feature type="domain" description="ABC transmembrane type-1" evidence="8">
    <location>
        <begin position="56"/>
        <end position="250"/>
    </location>
</feature>
<sequence length="264" mass="28896">MTWLIALFSIFVLAWIVLAAFKTTDEIFSSPLRLPAVWRWQNFIAAWNESNFGVAFLNTLGLVIATAAATVLLAAPAAYALSRFHVRGSRFITAGFAIGLGIPVQLVVLPLYSALSSVGLVNNFVGLWLIYVATSMPFAVFFLTAFFGSLPREIEEAASLDGASPVRTFWTVMLPLARSGIVTLVILNVIAHWSETTFALVFMQTTVNETLPLALLKFLQRLQYTGADWGQLFAGVVIVLLPILIIYVWLGRRIIEGLTLGAGK</sequence>
<evidence type="ECO:0000256" key="4">
    <source>
        <dbReference type="ARBA" id="ARBA00022692"/>
    </source>
</evidence>
<keyword evidence="3" id="KW-1003">Cell membrane</keyword>
<dbReference type="SUPFAM" id="SSF161098">
    <property type="entry name" value="MetI-like"/>
    <property type="match status" value="1"/>
</dbReference>
<keyword evidence="2 7" id="KW-0813">Transport</keyword>
<dbReference type="PANTHER" id="PTHR43744">
    <property type="entry name" value="ABC TRANSPORTER PERMEASE PROTEIN MG189-RELATED-RELATED"/>
    <property type="match status" value="1"/>
</dbReference>
<dbReference type="InterPro" id="IPR000515">
    <property type="entry name" value="MetI-like"/>
</dbReference>
<dbReference type="PANTHER" id="PTHR43744:SF8">
    <property type="entry name" value="SN-GLYCEROL-3-PHOSPHATE TRANSPORT SYSTEM PERMEASE PROTEIN UGPE"/>
    <property type="match status" value="1"/>
</dbReference>
<comment type="caution">
    <text evidence="9">The sequence shown here is derived from an EMBL/GenBank/DDBJ whole genome shotgun (WGS) entry which is preliminary data.</text>
</comment>
<evidence type="ECO:0000256" key="5">
    <source>
        <dbReference type="ARBA" id="ARBA00022989"/>
    </source>
</evidence>
<feature type="transmembrane region" description="Helical" evidence="7">
    <location>
        <begin position="229"/>
        <end position="250"/>
    </location>
</feature>
<reference evidence="9 10" key="1">
    <citation type="submission" date="2021-03" db="EMBL/GenBank/DDBJ databases">
        <title>Sequencing the genomes of 1000 actinobacteria strains.</title>
        <authorList>
            <person name="Klenk H.-P."/>
        </authorList>
    </citation>
    <scope>NUCLEOTIDE SEQUENCE [LARGE SCALE GENOMIC DNA]</scope>
    <source>
        <strain evidence="9 10">DSM 18824</strain>
    </source>
</reference>
<keyword evidence="4 7" id="KW-0812">Transmembrane</keyword>
<dbReference type="RefSeq" id="WP_209698673.1">
    <property type="nucleotide sequence ID" value="NZ_BAAAVU010000023.1"/>
</dbReference>
<name>A0ABS4UWU7_9ACTN</name>
<evidence type="ECO:0000256" key="7">
    <source>
        <dbReference type="RuleBase" id="RU363032"/>
    </source>
</evidence>
<accession>A0ABS4UWU7</accession>
<proteinExistence type="inferred from homology"/>
<evidence type="ECO:0000256" key="1">
    <source>
        <dbReference type="ARBA" id="ARBA00004651"/>
    </source>
</evidence>
<dbReference type="PROSITE" id="PS50928">
    <property type="entry name" value="ABC_TM1"/>
    <property type="match status" value="1"/>
</dbReference>